<gene>
    <name evidence="2" type="ORF">METZ01_LOCUS144325</name>
</gene>
<sequence>MSGRQRPARPNAGRLPAGQHEVNNFPVLDLGIHPKIALDKWTLKIHGQVENPVTLDWEQFMALPQFSDVSDFHCVTTWSQFDMEFSGVAF</sequence>
<feature type="non-terminal residue" evidence="2">
    <location>
        <position position="90"/>
    </location>
</feature>
<dbReference type="SUPFAM" id="SSF56524">
    <property type="entry name" value="Oxidoreductase molybdopterin-binding domain"/>
    <property type="match status" value="1"/>
</dbReference>
<dbReference type="EMBL" id="UINC01022245">
    <property type="protein sequence ID" value="SVA91471.1"/>
    <property type="molecule type" value="Genomic_DNA"/>
</dbReference>
<dbReference type="InterPro" id="IPR036374">
    <property type="entry name" value="OxRdtase_Mopterin-bd_sf"/>
</dbReference>
<name>A0A381ZR78_9ZZZZ</name>
<accession>A0A381ZR78</accession>
<protein>
    <recommendedName>
        <fullName evidence="1">Oxidoreductase molybdopterin-binding domain-containing protein</fullName>
    </recommendedName>
</protein>
<dbReference type="PANTHER" id="PTHR43032">
    <property type="entry name" value="PROTEIN-METHIONINE-SULFOXIDE REDUCTASE"/>
    <property type="match status" value="1"/>
</dbReference>
<proteinExistence type="predicted"/>
<organism evidence="2">
    <name type="scientific">marine metagenome</name>
    <dbReference type="NCBI Taxonomy" id="408172"/>
    <lineage>
        <taxon>unclassified sequences</taxon>
        <taxon>metagenomes</taxon>
        <taxon>ecological metagenomes</taxon>
    </lineage>
</organism>
<evidence type="ECO:0000313" key="2">
    <source>
        <dbReference type="EMBL" id="SVA91471.1"/>
    </source>
</evidence>
<reference evidence="2" key="1">
    <citation type="submission" date="2018-05" db="EMBL/GenBank/DDBJ databases">
        <authorList>
            <person name="Lanie J.A."/>
            <person name="Ng W.-L."/>
            <person name="Kazmierczak K.M."/>
            <person name="Andrzejewski T.M."/>
            <person name="Davidsen T.M."/>
            <person name="Wayne K.J."/>
            <person name="Tettelin H."/>
            <person name="Glass J.I."/>
            <person name="Rusch D."/>
            <person name="Podicherti R."/>
            <person name="Tsui H.-C.T."/>
            <person name="Winkler M.E."/>
        </authorList>
    </citation>
    <scope>NUCLEOTIDE SEQUENCE</scope>
</reference>
<dbReference type="Gene3D" id="3.90.420.10">
    <property type="entry name" value="Oxidoreductase, molybdopterin-binding domain"/>
    <property type="match status" value="1"/>
</dbReference>
<dbReference type="AlphaFoldDB" id="A0A381ZR78"/>
<evidence type="ECO:0000259" key="1">
    <source>
        <dbReference type="Pfam" id="PF00174"/>
    </source>
</evidence>
<dbReference type="Pfam" id="PF00174">
    <property type="entry name" value="Oxidored_molyb"/>
    <property type="match status" value="1"/>
</dbReference>
<dbReference type="PANTHER" id="PTHR43032:SF4">
    <property type="entry name" value="OXIDOREDUCTASE MOLYBDOPTERIN-BINDING DOMAIN-CONTAINING PROTEIN"/>
    <property type="match status" value="1"/>
</dbReference>
<feature type="domain" description="Oxidoreductase molybdopterin-binding" evidence="1">
    <location>
        <begin position="33"/>
        <end position="80"/>
    </location>
</feature>
<dbReference type="InterPro" id="IPR000572">
    <property type="entry name" value="OxRdtase_Mopterin-bd_dom"/>
</dbReference>